<feature type="transmembrane region" description="Helical" evidence="1">
    <location>
        <begin position="14"/>
        <end position="31"/>
    </location>
</feature>
<evidence type="ECO:0000313" key="2">
    <source>
        <dbReference type="EMBL" id="CDW33752.1"/>
    </source>
</evidence>
<accession>A0A0K2U742</accession>
<evidence type="ECO:0000256" key="1">
    <source>
        <dbReference type="SAM" id="Phobius"/>
    </source>
</evidence>
<reference evidence="2" key="1">
    <citation type="submission" date="2014-05" db="EMBL/GenBank/DDBJ databases">
        <authorList>
            <person name="Chronopoulou M."/>
        </authorList>
    </citation>
    <scope>NUCLEOTIDE SEQUENCE</scope>
    <source>
        <tissue evidence="2">Whole organism</tissue>
    </source>
</reference>
<organism evidence="2">
    <name type="scientific">Lepeophtheirus salmonis</name>
    <name type="common">Salmon louse</name>
    <name type="synonym">Caligus salmonis</name>
    <dbReference type="NCBI Taxonomy" id="72036"/>
    <lineage>
        <taxon>Eukaryota</taxon>
        <taxon>Metazoa</taxon>
        <taxon>Ecdysozoa</taxon>
        <taxon>Arthropoda</taxon>
        <taxon>Crustacea</taxon>
        <taxon>Multicrustacea</taxon>
        <taxon>Hexanauplia</taxon>
        <taxon>Copepoda</taxon>
        <taxon>Siphonostomatoida</taxon>
        <taxon>Caligidae</taxon>
        <taxon>Lepeophtheirus</taxon>
    </lineage>
</organism>
<dbReference type="EMBL" id="HACA01016391">
    <property type="protein sequence ID" value="CDW33752.1"/>
    <property type="molecule type" value="Transcribed_RNA"/>
</dbReference>
<dbReference type="AlphaFoldDB" id="A0A0K2U742"/>
<proteinExistence type="predicted"/>
<keyword evidence="1" id="KW-0812">Transmembrane</keyword>
<protein>
    <submittedName>
        <fullName evidence="2">Uncharacterized protein</fullName>
    </submittedName>
</protein>
<keyword evidence="1" id="KW-0472">Membrane</keyword>
<sequence>MKCYDSYTVLLQNSFQIVRVTMLISVLFIYTKSHRLATLFMFT</sequence>
<feature type="non-terminal residue" evidence="2">
    <location>
        <position position="43"/>
    </location>
</feature>
<name>A0A0K2U742_LEPSM</name>
<keyword evidence="1" id="KW-1133">Transmembrane helix</keyword>